<dbReference type="FunFam" id="1.10.10.10:FF:000001">
    <property type="entry name" value="LysR family transcriptional regulator"/>
    <property type="match status" value="1"/>
</dbReference>
<keyword evidence="2" id="KW-0805">Transcription regulation</keyword>
<dbReference type="PROSITE" id="PS50931">
    <property type="entry name" value="HTH_LYSR"/>
    <property type="match status" value="1"/>
</dbReference>
<sequence length="293" mass="33142">MISKLDLYKVFCEVAKCESFSKGAKALYMTQPAVSQAIMQLEGELEVRLFTRTSRGVILTNEGKLLFEYANSAINLINVGEEKLLESKNIMLGELKIGVGDAISRYFLLQYLDKFHSEYPNIKLKIVNRTTLELCDMLKSGKIDIAICNFPIEDTSLEIKKCMDVQDIFVCGDKYKNTLSMPLSFEELSKLPLILLDTKSNSRQYVEKYILSKGIEIVSEIELGSHDLLLEFAKINLGIACVVKEFSREYLNNGVLYEVKIVEEVPKRSIGFCFLKSVPPSPATKKFVEILES</sequence>
<evidence type="ECO:0000313" key="6">
    <source>
        <dbReference type="EMBL" id="QGU96182.1"/>
    </source>
</evidence>
<organism evidence="6 7">
    <name type="scientific">Clostridium bovifaecis</name>
    <dbReference type="NCBI Taxonomy" id="2184719"/>
    <lineage>
        <taxon>Bacteria</taxon>
        <taxon>Bacillati</taxon>
        <taxon>Bacillota</taxon>
        <taxon>Clostridia</taxon>
        <taxon>Eubacteriales</taxon>
        <taxon>Clostridiaceae</taxon>
        <taxon>Clostridium</taxon>
    </lineage>
</organism>
<dbReference type="EMBL" id="CP046522">
    <property type="protein sequence ID" value="QGU96182.1"/>
    <property type="molecule type" value="Genomic_DNA"/>
</dbReference>
<evidence type="ECO:0000313" key="7">
    <source>
        <dbReference type="Proteomes" id="UP000422764"/>
    </source>
</evidence>
<dbReference type="SUPFAM" id="SSF53850">
    <property type="entry name" value="Periplasmic binding protein-like II"/>
    <property type="match status" value="1"/>
</dbReference>
<dbReference type="Gene3D" id="3.40.190.290">
    <property type="match status" value="1"/>
</dbReference>
<comment type="similarity">
    <text evidence="1">Belongs to the LysR transcriptional regulatory family.</text>
</comment>
<dbReference type="InterPro" id="IPR036388">
    <property type="entry name" value="WH-like_DNA-bd_sf"/>
</dbReference>
<dbReference type="GO" id="GO:0003700">
    <property type="term" value="F:DNA-binding transcription factor activity"/>
    <property type="evidence" value="ECO:0007669"/>
    <property type="project" value="InterPro"/>
</dbReference>
<dbReference type="PANTHER" id="PTHR30126">
    <property type="entry name" value="HTH-TYPE TRANSCRIPTIONAL REGULATOR"/>
    <property type="match status" value="1"/>
</dbReference>
<dbReference type="SUPFAM" id="SSF46785">
    <property type="entry name" value="Winged helix' DNA-binding domain"/>
    <property type="match status" value="1"/>
</dbReference>
<keyword evidence="3" id="KW-0238">DNA-binding</keyword>
<dbReference type="Proteomes" id="UP000422764">
    <property type="component" value="Chromosome"/>
</dbReference>
<dbReference type="InterPro" id="IPR036390">
    <property type="entry name" value="WH_DNA-bd_sf"/>
</dbReference>
<evidence type="ECO:0000256" key="4">
    <source>
        <dbReference type="ARBA" id="ARBA00023163"/>
    </source>
</evidence>
<evidence type="ECO:0000256" key="3">
    <source>
        <dbReference type="ARBA" id="ARBA00023125"/>
    </source>
</evidence>
<dbReference type="Pfam" id="PF03466">
    <property type="entry name" value="LysR_substrate"/>
    <property type="match status" value="1"/>
</dbReference>
<accession>A0A6I6ER17</accession>
<evidence type="ECO:0000259" key="5">
    <source>
        <dbReference type="PROSITE" id="PS50931"/>
    </source>
</evidence>
<evidence type="ECO:0000256" key="1">
    <source>
        <dbReference type="ARBA" id="ARBA00009437"/>
    </source>
</evidence>
<dbReference type="InterPro" id="IPR000847">
    <property type="entry name" value="LysR_HTH_N"/>
</dbReference>
<dbReference type="CDD" id="cd05466">
    <property type="entry name" value="PBP2_LTTR_substrate"/>
    <property type="match status" value="1"/>
</dbReference>
<name>A0A6I6ER17_9CLOT</name>
<dbReference type="PRINTS" id="PR00039">
    <property type="entry name" value="HTHLYSR"/>
</dbReference>
<dbReference type="InterPro" id="IPR005119">
    <property type="entry name" value="LysR_subst-bd"/>
</dbReference>
<protein>
    <submittedName>
        <fullName evidence="6">LysR family transcriptional regulator</fullName>
    </submittedName>
</protein>
<dbReference type="Pfam" id="PF00126">
    <property type="entry name" value="HTH_1"/>
    <property type="match status" value="1"/>
</dbReference>
<gene>
    <name evidence="6" type="ORF">GOM49_14715</name>
</gene>
<dbReference type="PANTHER" id="PTHR30126:SF64">
    <property type="entry name" value="HTH-TYPE TRANSCRIPTIONAL REGULATOR CITR"/>
    <property type="match status" value="1"/>
</dbReference>
<evidence type="ECO:0000256" key="2">
    <source>
        <dbReference type="ARBA" id="ARBA00023015"/>
    </source>
</evidence>
<dbReference type="AlphaFoldDB" id="A0A6I6ER17"/>
<reference evidence="6 7" key="1">
    <citation type="submission" date="2019-12" db="EMBL/GenBank/DDBJ databases">
        <title>Genome sequenceing of Clostridium bovifaecis.</title>
        <authorList>
            <person name="Yao Y."/>
        </authorList>
    </citation>
    <scope>NUCLEOTIDE SEQUENCE [LARGE SCALE GENOMIC DNA]</scope>
    <source>
        <strain evidence="6 7">BXX</strain>
    </source>
</reference>
<feature type="domain" description="HTH lysR-type" evidence="5">
    <location>
        <begin position="1"/>
        <end position="60"/>
    </location>
</feature>
<proteinExistence type="inferred from homology"/>
<dbReference type="GO" id="GO:0000976">
    <property type="term" value="F:transcription cis-regulatory region binding"/>
    <property type="evidence" value="ECO:0007669"/>
    <property type="project" value="TreeGrafter"/>
</dbReference>
<dbReference type="Gene3D" id="1.10.10.10">
    <property type="entry name" value="Winged helix-like DNA-binding domain superfamily/Winged helix DNA-binding domain"/>
    <property type="match status" value="1"/>
</dbReference>
<keyword evidence="7" id="KW-1185">Reference proteome</keyword>
<keyword evidence="4" id="KW-0804">Transcription</keyword>